<gene>
    <name evidence="2" type="ORF">E5288_WYG013170</name>
</gene>
<reference evidence="2" key="1">
    <citation type="submission" date="2019-10" db="EMBL/GenBank/DDBJ databases">
        <title>The sequence and de novo assembly of the wild yak genome.</title>
        <authorList>
            <person name="Liu Y."/>
        </authorList>
    </citation>
    <scope>NUCLEOTIDE SEQUENCE [LARGE SCALE GENOMIC DNA]</scope>
    <source>
        <strain evidence="2">WY2019</strain>
    </source>
</reference>
<dbReference type="Proteomes" id="UP000322234">
    <property type="component" value="Unassembled WGS sequence"/>
</dbReference>
<evidence type="ECO:0000256" key="1">
    <source>
        <dbReference type="SAM" id="MobiDB-lite"/>
    </source>
</evidence>
<dbReference type="EMBL" id="VBQZ03000133">
    <property type="protein sequence ID" value="MXQ95387.1"/>
    <property type="molecule type" value="Genomic_DNA"/>
</dbReference>
<comment type="caution">
    <text evidence="2">The sequence shown here is derived from an EMBL/GenBank/DDBJ whole genome shotgun (WGS) entry which is preliminary data.</text>
</comment>
<keyword evidence="3" id="KW-1185">Reference proteome</keyword>
<name>A0A6B0S348_9CETA</name>
<dbReference type="AlphaFoldDB" id="A0A6B0S348"/>
<organism evidence="2 3">
    <name type="scientific">Bos mutus</name>
    <name type="common">wild yak</name>
    <dbReference type="NCBI Taxonomy" id="72004"/>
    <lineage>
        <taxon>Eukaryota</taxon>
        <taxon>Metazoa</taxon>
        <taxon>Chordata</taxon>
        <taxon>Craniata</taxon>
        <taxon>Vertebrata</taxon>
        <taxon>Euteleostomi</taxon>
        <taxon>Mammalia</taxon>
        <taxon>Eutheria</taxon>
        <taxon>Laurasiatheria</taxon>
        <taxon>Artiodactyla</taxon>
        <taxon>Ruminantia</taxon>
        <taxon>Pecora</taxon>
        <taxon>Bovidae</taxon>
        <taxon>Bovinae</taxon>
        <taxon>Bos</taxon>
    </lineage>
</organism>
<feature type="region of interest" description="Disordered" evidence="1">
    <location>
        <begin position="49"/>
        <end position="118"/>
    </location>
</feature>
<accession>A0A6B0S348</accession>
<evidence type="ECO:0000313" key="3">
    <source>
        <dbReference type="Proteomes" id="UP000322234"/>
    </source>
</evidence>
<sequence length="118" mass="12636">MNSGDAGEDIQKFRGVIWIRRELRGCGERSCSGSILKVARQPSGRVGASGLRRFLVPPGAGNSEAPGGESRSPAPWGIRLFRPRPEDHQVPVPATSPFALPDAERDQPVGYRNVCGGT</sequence>
<proteinExistence type="predicted"/>
<evidence type="ECO:0000313" key="2">
    <source>
        <dbReference type="EMBL" id="MXQ95387.1"/>
    </source>
</evidence>
<protein>
    <submittedName>
        <fullName evidence="2">Uncharacterized protein</fullName>
    </submittedName>
</protein>